<reference evidence="2" key="1">
    <citation type="submission" date="2024-06" db="EMBL/GenBank/DDBJ databases">
        <title>Kribbella sp. strain HUAS MG21 genome sequences.</title>
        <authorList>
            <person name="Mo P."/>
        </authorList>
    </citation>
    <scope>NUCLEOTIDE SEQUENCE</scope>
    <source>
        <strain evidence="2">HUAS MG21</strain>
    </source>
</reference>
<dbReference type="EMBL" id="CP158165">
    <property type="protein sequence ID" value="XBV26885.1"/>
    <property type="molecule type" value="Genomic_DNA"/>
</dbReference>
<feature type="region of interest" description="Disordered" evidence="1">
    <location>
        <begin position="62"/>
        <end position="87"/>
    </location>
</feature>
<dbReference type="AlphaFoldDB" id="A0AAU7TJH5"/>
<evidence type="ECO:0000313" key="2">
    <source>
        <dbReference type="EMBL" id="XBV26885.1"/>
    </source>
</evidence>
<organism evidence="2">
    <name type="scientific">Kribbella sp. HUAS MG21</name>
    <dbReference type="NCBI Taxonomy" id="3160966"/>
    <lineage>
        <taxon>Bacteria</taxon>
        <taxon>Bacillati</taxon>
        <taxon>Actinomycetota</taxon>
        <taxon>Actinomycetes</taxon>
        <taxon>Propionibacteriales</taxon>
        <taxon>Kribbellaceae</taxon>
        <taxon>Kribbella</taxon>
    </lineage>
</organism>
<feature type="compositionally biased region" description="Basic and acidic residues" evidence="1">
    <location>
        <begin position="76"/>
        <end position="87"/>
    </location>
</feature>
<proteinExistence type="predicted"/>
<sequence length="87" mass="9546">MSSLKLSNGSKVEAVSDEGWVAVRSPLRDRTMPEPTGVVLSLTSLRDRYARGEVDSVEIDVDETSYGGGDPDLAGDIERSMDERWDD</sequence>
<evidence type="ECO:0000256" key="1">
    <source>
        <dbReference type="SAM" id="MobiDB-lite"/>
    </source>
</evidence>
<name>A0AAU7TJH5_9ACTN</name>
<gene>
    <name evidence="2" type="ORF">ABN611_10755</name>
</gene>
<accession>A0AAU7TJH5</accession>
<protein>
    <submittedName>
        <fullName evidence="2">Uncharacterized protein</fullName>
    </submittedName>
</protein>
<dbReference type="RefSeq" id="WP_350279680.1">
    <property type="nucleotide sequence ID" value="NZ_CP158165.1"/>
</dbReference>